<evidence type="ECO:0000313" key="2">
    <source>
        <dbReference type="EMBL" id="GLI96081.1"/>
    </source>
</evidence>
<dbReference type="SUPFAM" id="SSF54909">
    <property type="entry name" value="Dimeric alpha+beta barrel"/>
    <property type="match status" value="1"/>
</dbReference>
<sequence length="202" mass="21281">MNQGAKRESLNTNVVYAVAVAIWIVAIWATAFYVASAAVADESAGVGGNSFLLGGSLATAGVLTAFSVREFIGAYRACFVTRAEYSANGVQPNPTQETETMAKLGLFVALEAKSGKEQQLAAFLKNALPLVEAEPATASWFAIQVGPSKFGIFDTFPDEIGREAHLSGEVAKALMACAPDLLAKAPSIEKLEVLAEKLPNLR</sequence>
<evidence type="ECO:0008006" key="4">
    <source>
        <dbReference type="Google" id="ProtNLM"/>
    </source>
</evidence>
<dbReference type="Gene3D" id="3.30.70.100">
    <property type="match status" value="1"/>
</dbReference>
<protein>
    <recommendedName>
        <fullName evidence="4">Antibiotic biosynthesis monooxygenase</fullName>
    </recommendedName>
</protein>
<keyword evidence="3" id="KW-1185">Reference proteome</keyword>
<keyword evidence="1" id="KW-0472">Membrane</keyword>
<feature type="transmembrane region" description="Helical" evidence="1">
    <location>
        <begin position="46"/>
        <end position="66"/>
    </location>
</feature>
<dbReference type="EMBL" id="BSEC01000007">
    <property type="protein sequence ID" value="GLI96081.1"/>
    <property type="molecule type" value="Genomic_DNA"/>
</dbReference>
<evidence type="ECO:0000256" key="1">
    <source>
        <dbReference type="SAM" id="Phobius"/>
    </source>
</evidence>
<comment type="caution">
    <text evidence="2">The sequence shown here is derived from an EMBL/GenBank/DDBJ whole genome shotgun (WGS) entry which is preliminary data.</text>
</comment>
<name>A0A9W6LV13_9HYPH</name>
<dbReference type="RefSeq" id="WP_432806863.1">
    <property type="nucleotide sequence ID" value="NZ_BSEC01000007.1"/>
</dbReference>
<keyword evidence="1" id="KW-0812">Transmembrane</keyword>
<reference evidence="2" key="1">
    <citation type="journal article" date="2023" name="Int. J. Syst. Evol. Microbiol.">
        <title>Methylocystis iwaonis sp. nov., a type II methane-oxidizing bacterium from surface soil of a rice paddy field in Japan, and emended description of the genus Methylocystis (ex Whittenbury et al. 1970) Bowman et al. 1993.</title>
        <authorList>
            <person name="Kaise H."/>
            <person name="Sawadogo J.B."/>
            <person name="Alam M.S."/>
            <person name="Ueno C."/>
            <person name="Dianou D."/>
            <person name="Shinjo R."/>
            <person name="Asakawa S."/>
        </authorList>
    </citation>
    <scope>NUCLEOTIDE SEQUENCE</scope>
    <source>
        <strain evidence="2">LMG27198</strain>
    </source>
</reference>
<accession>A0A9W6LV13</accession>
<dbReference type="InterPro" id="IPR011008">
    <property type="entry name" value="Dimeric_a/b-barrel"/>
</dbReference>
<dbReference type="Proteomes" id="UP001144323">
    <property type="component" value="Unassembled WGS sequence"/>
</dbReference>
<organism evidence="2 3">
    <name type="scientific">Methylocystis echinoides</name>
    <dbReference type="NCBI Taxonomy" id="29468"/>
    <lineage>
        <taxon>Bacteria</taxon>
        <taxon>Pseudomonadati</taxon>
        <taxon>Pseudomonadota</taxon>
        <taxon>Alphaproteobacteria</taxon>
        <taxon>Hyphomicrobiales</taxon>
        <taxon>Methylocystaceae</taxon>
        <taxon>Methylocystis</taxon>
    </lineage>
</organism>
<evidence type="ECO:0000313" key="3">
    <source>
        <dbReference type="Proteomes" id="UP001144323"/>
    </source>
</evidence>
<feature type="transmembrane region" description="Helical" evidence="1">
    <location>
        <begin position="12"/>
        <end position="34"/>
    </location>
</feature>
<keyword evidence="1" id="KW-1133">Transmembrane helix</keyword>
<proteinExistence type="predicted"/>
<gene>
    <name evidence="2" type="ORF">LMG27198_50730</name>
</gene>
<dbReference type="AlphaFoldDB" id="A0A9W6LV13"/>